<comment type="similarity">
    <text evidence="1">Belongs to the 'phage' integrase family.</text>
</comment>
<keyword evidence="6" id="KW-0472">Membrane</keyword>
<keyword evidence="4" id="KW-0233">DNA recombination</keyword>
<dbReference type="Gene3D" id="1.10.443.10">
    <property type="entry name" value="Intergrase catalytic core"/>
    <property type="match status" value="1"/>
</dbReference>
<evidence type="ECO:0000259" key="8">
    <source>
        <dbReference type="PROSITE" id="PS51900"/>
    </source>
</evidence>
<evidence type="ECO:0000256" key="6">
    <source>
        <dbReference type="SAM" id="Phobius"/>
    </source>
</evidence>
<dbReference type="InterPro" id="IPR011010">
    <property type="entry name" value="DNA_brk_join_enz"/>
</dbReference>
<dbReference type="EMBL" id="DRMH01000010">
    <property type="protein sequence ID" value="HFC96944.1"/>
    <property type="molecule type" value="Genomic_DNA"/>
</dbReference>
<keyword evidence="6" id="KW-1133">Transmembrane helix</keyword>
<evidence type="ECO:0000259" key="7">
    <source>
        <dbReference type="PROSITE" id="PS51898"/>
    </source>
</evidence>
<dbReference type="GO" id="GO:0003677">
    <property type="term" value="F:DNA binding"/>
    <property type="evidence" value="ECO:0007669"/>
    <property type="project" value="UniProtKB-UniRule"/>
</dbReference>
<evidence type="ECO:0000313" key="9">
    <source>
        <dbReference type="EMBL" id="HFC96944.1"/>
    </source>
</evidence>
<feature type="domain" description="Tyr recombinase" evidence="7">
    <location>
        <begin position="132"/>
        <end position="309"/>
    </location>
</feature>
<dbReference type="InterPro" id="IPR002104">
    <property type="entry name" value="Integrase_catalytic"/>
</dbReference>
<dbReference type="Pfam" id="PF00589">
    <property type="entry name" value="Phage_integrase"/>
    <property type="match status" value="1"/>
</dbReference>
<evidence type="ECO:0000256" key="4">
    <source>
        <dbReference type="ARBA" id="ARBA00023172"/>
    </source>
</evidence>
<sequence length="317" mass="36003">MKQWQGAGLLSSPDVQALMSVFDTGLPGYTLKEAVSDYLAESKHLSRGERQAREIRSRNILRILGPSTPLASLKPSDAETLKRTLLEKGYSPNTINKHLGDLKRIAERAVSLGLLPRNPFSAVKPIKNHKPFQPRVFSPQEVEMVLAEARKSGLLYGWMYLIFLFAFGCGLRRSEILSLQWEWIDWERRLVFVKKTKTGKPRFVGLGERLYRELVRLKEKLLERGEIPKGRILPPIHHDSITSAAAKIFRKCRLSGVRFHDARHTYATHLQILAGASPVEAMARTGHSSVDMLLHYSHPANRTIFEDALPYMKDNET</sequence>
<keyword evidence="2" id="KW-0229">DNA integration</keyword>
<dbReference type="PANTHER" id="PTHR30349:SF64">
    <property type="entry name" value="PROPHAGE INTEGRASE INTD-RELATED"/>
    <property type="match status" value="1"/>
</dbReference>
<feature type="transmembrane region" description="Helical" evidence="6">
    <location>
        <begin position="153"/>
        <end position="171"/>
    </location>
</feature>
<dbReference type="PANTHER" id="PTHR30349">
    <property type="entry name" value="PHAGE INTEGRASE-RELATED"/>
    <property type="match status" value="1"/>
</dbReference>
<evidence type="ECO:0000256" key="1">
    <source>
        <dbReference type="ARBA" id="ARBA00008857"/>
    </source>
</evidence>
<dbReference type="InterPro" id="IPR050090">
    <property type="entry name" value="Tyrosine_recombinase_XerCD"/>
</dbReference>
<dbReference type="InterPro" id="IPR013762">
    <property type="entry name" value="Integrase-like_cat_sf"/>
</dbReference>
<dbReference type="InterPro" id="IPR044068">
    <property type="entry name" value="CB"/>
</dbReference>
<organism evidence="9">
    <name type="scientific">Thermosulfurimonas dismutans</name>
    <dbReference type="NCBI Taxonomy" id="999894"/>
    <lineage>
        <taxon>Bacteria</taxon>
        <taxon>Pseudomonadati</taxon>
        <taxon>Thermodesulfobacteriota</taxon>
        <taxon>Thermodesulfobacteria</taxon>
        <taxon>Thermodesulfobacteriales</taxon>
        <taxon>Thermodesulfobacteriaceae</taxon>
        <taxon>Thermosulfurimonas</taxon>
    </lineage>
</organism>
<proteinExistence type="inferred from homology"/>
<dbReference type="Gene3D" id="1.10.150.130">
    <property type="match status" value="1"/>
</dbReference>
<gene>
    <name evidence="9" type="ORF">ENJ40_00600</name>
</gene>
<name>A0A7C3GTC0_9BACT</name>
<accession>A0A7C3GTC0</accession>
<dbReference type="PROSITE" id="PS51898">
    <property type="entry name" value="TYR_RECOMBINASE"/>
    <property type="match status" value="1"/>
</dbReference>
<reference evidence="9" key="1">
    <citation type="journal article" date="2020" name="mSystems">
        <title>Genome- and Community-Level Interaction Insights into Carbon Utilization and Element Cycling Functions of Hydrothermarchaeota in Hydrothermal Sediment.</title>
        <authorList>
            <person name="Zhou Z."/>
            <person name="Liu Y."/>
            <person name="Xu W."/>
            <person name="Pan J."/>
            <person name="Luo Z.H."/>
            <person name="Li M."/>
        </authorList>
    </citation>
    <scope>NUCLEOTIDE SEQUENCE [LARGE SCALE GENOMIC DNA]</scope>
    <source>
        <strain evidence="9">HyVt-483</strain>
    </source>
</reference>
<dbReference type="AlphaFoldDB" id="A0A7C3GTC0"/>
<dbReference type="GO" id="GO:0006310">
    <property type="term" value="P:DNA recombination"/>
    <property type="evidence" value="ECO:0007669"/>
    <property type="project" value="UniProtKB-KW"/>
</dbReference>
<feature type="domain" description="Core-binding (CB)" evidence="8">
    <location>
        <begin position="29"/>
        <end position="110"/>
    </location>
</feature>
<dbReference type="PROSITE" id="PS51900">
    <property type="entry name" value="CB"/>
    <property type="match status" value="1"/>
</dbReference>
<comment type="caution">
    <text evidence="9">The sequence shown here is derived from an EMBL/GenBank/DDBJ whole genome shotgun (WGS) entry which is preliminary data.</text>
</comment>
<evidence type="ECO:0000256" key="2">
    <source>
        <dbReference type="ARBA" id="ARBA00022908"/>
    </source>
</evidence>
<dbReference type="GO" id="GO:0015074">
    <property type="term" value="P:DNA integration"/>
    <property type="evidence" value="ECO:0007669"/>
    <property type="project" value="UniProtKB-KW"/>
</dbReference>
<evidence type="ECO:0000256" key="5">
    <source>
        <dbReference type="PROSITE-ProRule" id="PRU01248"/>
    </source>
</evidence>
<dbReference type="Proteomes" id="UP000886043">
    <property type="component" value="Unassembled WGS sequence"/>
</dbReference>
<dbReference type="CDD" id="cd00796">
    <property type="entry name" value="INT_Rci_Hp1_C"/>
    <property type="match status" value="1"/>
</dbReference>
<dbReference type="SUPFAM" id="SSF56349">
    <property type="entry name" value="DNA breaking-rejoining enzymes"/>
    <property type="match status" value="1"/>
</dbReference>
<keyword evidence="6" id="KW-0812">Transmembrane</keyword>
<protein>
    <submittedName>
        <fullName evidence="9">Site-specific integrase</fullName>
    </submittedName>
</protein>
<evidence type="ECO:0000256" key="3">
    <source>
        <dbReference type="ARBA" id="ARBA00023125"/>
    </source>
</evidence>
<dbReference type="InterPro" id="IPR010998">
    <property type="entry name" value="Integrase_recombinase_N"/>
</dbReference>
<keyword evidence="3 5" id="KW-0238">DNA-binding</keyword>